<dbReference type="PANTHER" id="PTHR23092">
    <property type="entry name" value="POLY(A) RNA POLYMERASE"/>
    <property type="match status" value="1"/>
</dbReference>
<dbReference type="InterPro" id="IPR054708">
    <property type="entry name" value="MTPAP-like_central"/>
</dbReference>
<evidence type="ECO:0000256" key="2">
    <source>
        <dbReference type="ARBA" id="ARBA00022842"/>
    </source>
</evidence>
<dbReference type="InterPro" id="IPR045862">
    <property type="entry name" value="Trf4-like"/>
</dbReference>
<gene>
    <name evidence="6" type="ORF">EGYM00392_LOCUS34050</name>
</gene>
<feature type="compositionally biased region" description="Basic residues" evidence="3">
    <location>
        <begin position="567"/>
        <end position="578"/>
    </location>
</feature>
<feature type="region of interest" description="Disordered" evidence="3">
    <location>
        <begin position="67"/>
        <end position="129"/>
    </location>
</feature>
<evidence type="ECO:0000256" key="3">
    <source>
        <dbReference type="SAM" id="MobiDB-lite"/>
    </source>
</evidence>
<feature type="domain" description="PAP-associated" evidence="4">
    <location>
        <begin position="377"/>
        <end position="431"/>
    </location>
</feature>
<dbReference type="GO" id="GO:0005739">
    <property type="term" value="C:mitochondrion"/>
    <property type="evidence" value="ECO:0007669"/>
    <property type="project" value="UniProtKB-ARBA"/>
</dbReference>
<name>A0A7S1ITV7_9EUGL</name>
<dbReference type="SUPFAM" id="SSF81631">
    <property type="entry name" value="PAP/OAS1 substrate-binding domain"/>
    <property type="match status" value="1"/>
</dbReference>
<evidence type="ECO:0000259" key="4">
    <source>
        <dbReference type="Pfam" id="PF03828"/>
    </source>
</evidence>
<dbReference type="GO" id="GO:0003729">
    <property type="term" value="F:mRNA binding"/>
    <property type="evidence" value="ECO:0007669"/>
    <property type="project" value="TreeGrafter"/>
</dbReference>
<evidence type="ECO:0000256" key="1">
    <source>
        <dbReference type="ARBA" id="ARBA00022723"/>
    </source>
</evidence>
<dbReference type="GO" id="GO:0031123">
    <property type="term" value="P:RNA 3'-end processing"/>
    <property type="evidence" value="ECO:0007669"/>
    <property type="project" value="TreeGrafter"/>
</dbReference>
<organism evidence="6">
    <name type="scientific">Eutreptiella gymnastica</name>
    <dbReference type="NCBI Taxonomy" id="73025"/>
    <lineage>
        <taxon>Eukaryota</taxon>
        <taxon>Discoba</taxon>
        <taxon>Euglenozoa</taxon>
        <taxon>Euglenida</taxon>
        <taxon>Spirocuta</taxon>
        <taxon>Euglenophyceae</taxon>
        <taxon>Eutreptiales</taxon>
        <taxon>Eutreptiaceae</taxon>
        <taxon>Eutreptiella</taxon>
    </lineage>
</organism>
<feature type="compositionally biased region" description="Low complexity" evidence="3">
    <location>
        <begin position="120"/>
        <end position="129"/>
    </location>
</feature>
<dbReference type="Gene3D" id="1.10.1410.10">
    <property type="match status" value="1"/>
</dbReference>
<dbReference type="Gene3D" id="3.30.460.10">
    <property type="entry name" value="Beta Polymerase, domain 2"/>
    <property type="match status" value="1"/>
</dbReference>
<dbReference type="PANTHER" id="PTHR23092:SF15">
    <property type="entry name" value="INACTIVE NON-CANONICAL POLY(A) RNA POLYMERASE PROTEIN TRF4-2-RELATED"/>
    <property type="match status" value="1"/>
</dbReference>
<feature type="compositionally biased region" description="Polar residues" evidence="3">
    <location>
        <begin position="75"/>
        <end position="92"/>
    </location>
</feature>
<feature type="domain" description="Poly(A) RNA polymerase mitochondrial-like central palm" evidence="5">
    <location>
        <begin position="179"/>
        <end position="248"/>
    </location>
</feature>
<reference evidence="6" key="1">
    <citation type="submission" date="2021-01" db="EMBL/GenBank/DDBJ databases">
        <authorList>
            <person name="Corre E."/>
            <person name="Pelletier E."/>
            <person name="Niang G."/>
            <person name="Scheremetjew M."/>
            <person name="Finn R."/>
            <person name="Kale V."/>
            <person name="Holt S."/>
            <person name="Cochrane G."/>
            <person name="Meng A."/>
            <person name="Brown T."/>
            <person name="Cohen L."/>
        </authorList>
    </citation>
    <scope>NUCLEOTIDE SEQUENCE</scope>
    <source>
        <strain evidence="6">NIES-381</strain>
    </source>
</reference>
<dbReference type="EMBL" id="HBGA01090963">
    <property type="protein sequence ID" value="CAD9022928.1"/>
    <property type="molecule type" value="Transcribed_RNA"/>
</dbReference>
<evidence type="ECO:0008006" key="7">
    <source>
        <dbReference type="Google" id="ProtNLM"/>
    </source>
</evidence>
<feature type="compositionally biased region" description="Low complexity" evidence="3">
    <location>
        <begin position="99"/>
        <end position="109"/>
    </location>
</feature>
<dbReference type="GO" id="GO:0031499">
    <property type="term" value="C:TRAMP complex"/>
    <property type="evidence" value="ECO:0007669"/>
    <property type="project" value="TreeGrafter"/>
</dbReference>
<dbReference type="GO" id="GO:1990817">
    <property type="term" value="F:poly(A) RNA polymerase activity"/>
    <property type="evidence" value="ECO:0007669"/>
    <property type="project" value="InterPro"/>
</dbReference>
<dbReference type="GO" id="GO:0005730">
    <property type="term" value="C:nucleolus"/>
    <property type="evidence" value="ECO:0007669"/>
    <property type="project" value="TreeGrafter"/>
</dbReference>
<dbReference type="Pfam" id="PF22600">
    <property type="entry name" value="MTPAP-like_central"/>
    <property type="match status" value="1"/>
</dbReference>
<proteinExistence type="predicted"/>
<evidence type="ECO:0000259" key="5">
    <source>
        <dbReference type="Pfam" id="PF22600"/>
    </source>
</evidence>
<accession>A0A7S1ITV7</accession>
<sequence length="578" mass="63815">MALLQSSPSPFMAAFQQEPLQNRDMLSLFINKKSEFSIEVEPQERSGRCMMSQATIDLLKARRAQMQPPAPEFFANSTAPDASATSSGQTTKPAAVALSDSSSSSSDDGVSGDDTDPGPTSIATSSSATVRTTSEGFGDFLGFTATEKGGLDGVVASRDKITMPRWASGAYEGPPAVRLHSEIMDFLQWLTPCDLEQISRSYTVKCVQDIVKEVCPGAQVFVYGSSKTGLLLPCSDLNMGVCGEDTDAEIEAMVDAVAKFLERGYLVSEMSRSADSQAQHVLRFKYLKTAQRVSLAFGNGGSWQSVRQSQEWMQQSLAKYPVAAPLIVLTKYLLWQRRLNGWGASKGAIGSHALALMVLSFLQQRAVVNEPVQHPGLGALFVEFLQLYGVHFNPRAVQISATKDHRLTYAQKDLTDVDQEHMNRFILQDPVSGKDVMGDVEYHWVTRVFEHSYRILHLAPQVRPTVGGAEKHIEHPCLFNRPTLLTRVLHSHETPPEQVQLQTAGQALLDDGQTGIGDLEYHALPFRRKWDTAAERSVHSDKVHEQGKEKNKKNKKRNNRAVDAPVKKAKKTKRTKIN</sequence>
<dbReference type="InterPro" id="IPR043519">
    <property type="entry name" value="NT_sf"/>
</dbReference>
<dbReference type="InterPro" id="IPR002058">
    <property type="entry name" value="PAP_assoc"/>
</dbReference>
<dbReference type="Pfam" id="PF03828">
    <property type="entry name" value="PAP_assoc"/>
    <property type="match status" value="1"/>
</dbReference>
<dbReference type="GO" id="GO:0046872">
    <property type="term" value="F:metal ion binding"/>
    <property type="evidence" value="ECO:0007669"/>
    <property type="project" value="UniProtKB-KW"/>
</dbReference>
<feature type="region of interest" description="Disordered" evidence="3">
    <location>
        <begin position="535"/>
        <end position="578"/>
    </location>
</feature>
<protein>
    <recommendedName>
        <fullName evidence="7">PAP-associated domain-containing protein</fullName>
    </recommendedName>
</protein>
<keyword evidence="1" id="KW-0479">Metal-binding</keyword>
<feature type="compositionally biased region" description="Basic and acidic residues" evidence="3">
    <location>
        <begin position="535"/>
        <end position="549"/>
    </location>
</feature>
<feature type="compositionally biased region" description="Basic residues" evidence="3">
    <location>
        <begin position="550"/>
        <end position="559"/>
    </location>
</feature>
<dbReference type="AlphaFoldDB" id="A0A7S1ITV7"/>
<keyword evidence="2" id="KW-0460">Magnesium</keyword>
<evidence type="ECO:0000313" key="6">
    <source>
        <dbReference type="EMBL" id="CAD9022928.1"/>
    </source>
</evidence>
<dbReference type="CDD" id="cd05402">
    <property type="entry name" value="NT_PAP_TUTase"/>
    <property type="match status" value="1"/>
</dbReference>
<dbReference type="GO" id="GO:0043634">
    <property type="term" value="P:polyadenylation-dependent ncRNA catabolic process"/>
    <property type="evidence" value="ECO:0007669"/>
    <property type="project" value="TreeGrafter"/>
</dbReference>
<dbReference type="SUPFAM" id="SSF81301">
    <property type="entry name" value="Nucleotidyltransferase"/>
    <property type="match status" value="1"/>
</dbReference>